<evidence type="ECO:0000259" key="2">
    <source>
        <dbReference type="Pfam" id="PF05699"/>
    </source>
</evidence>
<dbReference type="InterPro" id="IPR008906">
    <property type="entry name" value="HATC_C_dom"/>
</dbReference>
<reference evidence="4" key="1">
    <citation type="journal article" date="2014" name="Proc. Natl. Acad. Sci. U.S.A.">
        <title>Extensive sampling of basidiomycete genomes demonstrates inadequacy of the white-rot/brown-rot paradigm for wood decay fungi.</title>
        <authorList>
            <person name="Riley R."/>
            <person name="Salamov A.A."/>
            <person name="Brown D.W."/>
            <person name="Nagy L.G."/>
            <person name="Floudas D."/>
            <person name="Held B.W."/>
            <person name="Levasseur A."/>
            <person name="Lombard V."/>
            <person name="Morin E."/>
            <person name="Otillar R."/>
            <person name="Lindquist E.A."/>
            <person name="Sun H."/>
            <person name="LaButti K.M."/>
            <person name="Schmutz J."/>
            <person name="Jabbour D."/>
            <person name="Luo H."/>
            <person name="Baker S.E."/>
            <person name="Pisabarro A.G."/>
            <person name="Walton J.D."/>
            <person name="Blanchette R.A."/>
            <person name="Henrissat B."/>
            <person name="Martin F."/>
            <person name="Cullen D."/>
            <person name="Hibbett D.S."/>
            <person name="Grigoriev I.V."/>
        </authorList>
    </citation>
    <scope>NUCLEOTIDE SEQUENCE [LARGE SCALE GENOMIC DNA]</scope>
    <source>
        <strain evidence="4">FD-172 SS1</strain>
    </source>
</reference>
<dbReference type="SUPFAM" id="SSF53098">
    <property type="entry name" value="Ribonuclease H-like"/>
    <property type="match status" value="1"/>
</dbReference>
<gene>
    <name evidence="3" type="ORF">BOTBODRAFT_111547</name>
</gene>
<dbReference type="EMBL" id="KL198044">
    <property type="protein sequence ID" value="KDQ13267.1"/>
    <property type="molecule type" value="Genomic_DNA"/>
</dbReference>
<dbReference type="HOGENOM" id="CLU_009123_15_0_1"/>
<organism evidence="3 4">
    <name type="scientific">Botryobasidium botryosum (strain FD-172 SS1)</name>
    <dbReference type="NCBI Taxonomy" id="930990"/>
    <lineage>
        <taxon>Eukaryota</taxon>
        <taxon>Fungi</taxon>
        <taxon>Dikarya</taxon>
        <taxon>Basidiomycota</taxon>
        <taxon>Agaricomycotina</taxon>
        <taxon>Agaricomycetes</taxon>
        <taxon>Cantharellales</taxon>
        <taxon>Botryobasidiaceae</taxon>
        <taxon>Botryobasidium</taxon>
    </lineage>
</organism>
<dbReference type="STRING" id="930990.A0A067MN20"/>
<dbReference type="Pfam" id="PF05699">
    <property type="entry name" value="Dimer_Tnp_hAT"/>
    <property type="match status" value="1"/>
</dbReference>
<dbReference type="InParanoid" id="A0A067MN20"/>
<dbReference type="GO" id="GO:0046983">
    <property type="term" value="F:protein dimerization activity"/>
    <property type="evidence" value="ECO:0007669"/>
    <property type="project" value="InterPro"/>
</dbReference>
<evidence type="ECO:0000313" key="4">
    <source>
        <dbReference type="Proteomes" id="UP000027195"/>
    </source>
</evidence>
<keyword evidence="4" id="KW-1185">Reference proteome</keyword>
<evidence type="ECO:0000256" key="1">
    <source>
        <dbReference type="SAM" id="MobiDB-lite"/>
    </source>
</evidence>
<evidence type="ECO:0000313" key="3">
    <source>
        <dbReference type="EMBL" id="KDQ13267.1"/>
    </source>
</evidence>
<proteinExistence type="predicted"/>
<accession>A0A067MN20</accession>
<feature type="domain" description="HAT C-terminal dimerisation" evidence="2">
    <location>
        <begin position="1"/>
        <end position="53"/>
    </location>
</feature>
<feature type="region of interest" description="Disordered" evidence="1">
    <location>
        <begin position="49"/>
        <end position="79"/>
    </location>
</feature>
<dbReference type="InterPro" id="IPR012337">
    <property type="entry name" value="RNaseH-like_sf"/>
</dbReference>
<feature type="non-terminal residue" evidence="3">
    <location>
        <position position="1"/>
    </location>
</feature>
<dbReference type="OrthoDB" id="3062869at2759"/>
<protein>
    <recommendedName>
        <fullName evidence="2">HAT C-terminal dimerisation domain-containing protein</fullName>
    </recommendedName>
</protein>
<dbReference type="Proteomes" id="UP000027195">
    <property type="component" value="Unassembled WGS sequence"/>
</dbReference>
<dbReference type="AlphaFoldDB" id="A0A067MN20"/>
<name>A0A067MN20_BOTB1</name>
<sequence length="97" mass="10440">SSYPAWVSLACDYLAIMCSSVSSERAFSSANLTITKLRNRLKGDITEALQGAKHSSRNGKSIFKGHGDDEAALSSSDEEDKGLDLTILSLNLSDDEE</sequence>